<sequence>MTTSTITCTNCGTVLHIEDVLSHDIEERFRKDFEAKALALDEQARNRQRDLEERERRLQQQQQESEAIIGKRVDAEREKLRLEAVATARKEQETTLQALNLEIDQARTENQRLKLQEVEMLRMQQQMKRQQDEMELTIQKRVMQQQQESEERIRRNEHERFELEKREWQKRFDDQTRLIEEMKRKAEQGSMQLQGEVQELAIEEYLRQNFPYDTIEEIKKGSYGADCVQIVSSLRGEECGRIYYESKRTKTFDAKWIDKFKTDMRAKGAALGILVTEAMPRDMDRFGNVNGVWVCSFGEFKALCYVLRDMIVRIHEASSAQDNRGDKMAMLYDYLTGNEFRMQIEGIVEGFTQMQDDLESERRAMERLWKQREKQIQKVLLNTTHLYASIRGIAGNAIGTIRQLELPGSSDVQ</sequence>
<evidence type="ECO:0000313" key="3">
    <source>
        <dbReference type="Proteomes" id="UP000184233"/>
    </source>
</evidence>
<dbReference type="Pfam" id="PF09903">
    <property type="entry name" value="DUF2130"/>
    <property type="match status" value="1"/>
</dbReference>
<reference evidence="2 3" key="1">
    <citation type="submission" date="2016-09" db="EMBL/GenBank/DDBJ databases">
        <title>Genome-resolved meta-omics ties microbial dynamics to process performance in biotechnology for thiocyanate degradation.</title>
        <authorList>
            <person name="Kantor R.S."/>
            <person name="Huddy R.J."/>
            <person name="Iyer R."/>
            <person name="Thomas B.C."/>
            <person name="Brown C.T."/>
            <person name="Anantharaman K."/>
            <person name="Tringe S."/>
            <person name="Hettich R.L."/>
            <person name="Harrison S.T."/>
            <person name="Banfield J.F."/>
        </authorList>
    </citation>
    <scope>NUCLEOTIDE SEQUENCE [LARGE SCALE GENOMIC DNA]</scope>
    <source>
        <strain evidence="2">59-99</strain>
    </source>
</reference>
<evidence type="ECO:0000256" key="1">
    <source>
        <dbReference type="SAM" id="Coils"/>
    </source>
</evidence>
<evidence type="ECO:0000313" key="2">
    <source>
        <dbReference type="EMBL" id="OJX58732.1"/>
    </source>
</evidence>
<gene>
    <name evidence="2" type="ORF">BGO89_05315</name>
</gene>
<dbReference type="EMBL" id="MKVH01000015">
    <property type="protein sequence ID" value="OJX58732.1"/>
    <property type="molecule type" value="Genomic_DNA"/>
</dbReference>
<accession>A0A1M3L1C7</accession>
<protein>
    <recommendedName>
        <fullName evidence="4">Caldesmon</fullName>
    </recommendedName>
</protein>
<organism evidence="2 3">
    <name type="scientific">Candidatus Kapaibacterium thiocyanatum</name>
    <dbReference type="NCBI Taxonomy" id="1895771"/>
    <lineage>
        <taxon>Bacteria</taxon>
        <taxon>Pseudomonadati</taxon>
        <taxon>Candidatus Kapaibacteriota</taxon>
        <taxon>Candidatus Kapaibacteriia</taxon>
        <taxon>Candidatus Kapaibacteriales</taxon>
        <taxon>Candidatus Kapaibacteriaceae</taxon>
        <taxon>Candidatus Kapaibacterium</taxon>
    </lineage>
</organism>
<feature type="coiled-coil region" evidence="1">
    <location>
        <begin position="41"/>
        <end position="185"/>
    </location>
</feature>
<dbReference type="AlphaFoldDB" id="A0A1M3L1C7"/>
<dbReference type="Proteomes" id="UP000184233">
    <property type="component" value="Unassembled WGS sequence"/>
</dbReference>
<evidence type="ECO:0008006" key="4">
    <source>
        <dbReference type="Google" id="ProtNLM"/>
    </source>
</evidence>
<dbReference type="STRING" id="1895771.BGO89_05315"/>
<proteinExistence type="predicted"/>
<comment type="caution">
    <text evidence="2">The sequence shown here is derived from an EMBL/GenBank/DDBJ whole genome shotgun (WGS) entry which is preliminary data.</text>
</comment>
<keyword evidence="1" id="KW-0175">Coiled coil</keyword>
<dbReference type="InterPro" id="IPR019219">
    <property type="entry name" value="DUF2130"/>
</dbReference>
<name>A0A1M3L1C7_9BACT</name>